<dbReference type="EMBL" id="JAGFBF010000001">
    <property type="protein sequence ID" value="MBO2988816.1"/>
    <property type="molecule type" value="Genomic_DNA"/>
</dbReference>
<evidence type="ECO:0000256" key="6">
    <source>
        <dbReference type="ARBA" id="ARBA00023136"/>
    </source>
</evidence>
<feature type="transmembrane region" description="Helical" evidence="7">
    <location>
        <begin position="307"/>
        <end position="325"/>
    </location>
</feature>
<proteinExistence type="predicted"/>
<feature type="transmembrane region" description="Helical" evidence="7">
    <location>
        <begin position="214"/>
        <end position="240"/>
    </location>
</feature>
<evidence type="ECO:0000256" key="5">
    <source>
        <dbReference type="ARBA" id="ARBA00022989"/>
    </source>
</evidence>
<dbReference type="SUPFAM" id="SSF103473">
    <property type="entry name" value="MFS general substrate transporter"/>
    <property type="match status" value="1"/>
</dbReference>
<feature type="transmembrane region" description="Helical" evidence="7">
    <location>
        <begin position="281"/>
        <end position="301"/>
    </location>
</feature>
<dbReference type="InterPro" id="IPR010290">
    <property type="entry name" value="TM_effector"/>
</dbReference>
<keyword evidence="2" id="KW-0813">Transport</keyword>
<gene>
    <name evidence="8" type="ORF">J4H85_02220</name>
</gene>
<comment type="subcellular location">
    <subcellularLocation>
        <location evidence="1">Cell membrane</location>
        <topology evidence="1">Multi-pass membrane protein</topology>
    </subcellularLocation>
</comment>
<dbReference type="CDD" id="cd06173">
    <property type="entry name" value="MFS_MefA_like"/>
    <property type="match status" value="1"/>
</dbReference>
<dbReference type="GO" id="GO:0005886">
    <property type="term" value="C:plasma membrane"/>
    <property type="evidence" value="ECO:0007669"/>
    <property type="project" value="UniProtKB-SubCell"/>
</dbReference>
<dbReference type="Proteomes" id="UP000668403">
    <property type="component" value="Unassembled WGS sequence"/>
</dbReference>
<evidence type="ECO:0000256" key="3">
    <source>
        <dbReference type="ARBA" id="ARBA00022475"/>
    </source>
</evidence>
<accession>A0A939QBP5</accession>
<evidence type="ECO:0000256" key="7">
    <source>
        <dbReference type="SAM" id="Phobius"/>
    </source>
</evidence>
<name>A0A939QBP5_9MICO</name>
<evidence type="ECO:0000256" key="4">
    <source>
        <dbReference type="ARBA" id="ARBA00022692"/>
    </source>
</evidence>
<feature type="transmembrane region" description="Helical" evidence="7">
    <location>
        <begin position="42"/>
        <end position="65"/>
    </location>
</feature>
<feature type="transmembrane region" description="Helical" evidence="7">
    <location>
        <begin position="167"/>
        <end position="187"/>
    </location>
</feature>
<dbReference type="Gene3D" id="1.20.1250.20">
    <property type="entry name" value="MFS general substrate transporter like domains"/>
    <property type="match status" value="1"/>
</dbReference>
<keyword evidence="5 7" id="KW-1133">Transmembrane helix</keyword>
<feature type="transmembrane region" description="Helical" evidence="7">
    <location>
        <begin position="346"/>
        <end position="365"/>
    </location>
</feature>
<feature type="transmembrane region" description="Helical" evidence="7">
    <location>
        <begin position="371"/>
        <end position="393"/>
    </location>
</feature>
<dbReference type="Pfam" id="PF05977">
    <property type="entry name" value="MFS_3"/>
    <property type="match status" value="1"/>
</dbReference>
<reference evidence="8" key="1">
    <citation type="submission" date="2021-03" db="EMBL/GenBank/DDBJ databases">
        <title>Leucobacter chromiisoli sp. nov., isolated from chromium-containing soil of chemical plant.</title>
        <authorList>
            <person name="Xu Z."/>
        </authorList>
    </citation>
    <scope>NUCLEOTIDE SEQUENCE</scope>
    <source>
        <strain evidence="8">K 70/01</strain>
    </source>
</reference>
<feature type="transmembrane region" description="Helical" evidence="7">
    <location>
        <begin position="252"/>
        <end position="269"/>
    </location>
</feature>
<evidence type="ECO:0000313" key="8">
    <source>
        <dbReference type="EMBL" id="MBO2988816.1"/>
    </source>
</evidence>
<evidence type="ECO:0000313" key="9">
    <source>
        <dbReference type="Proteomes" id="UP000668403"/>
    </source>
</evidence>
<dbReference type="InterPro" id="IPR036259">
    <property type="entry name" value="MFS_trans_sf"/>
</dbReference>
<organism evidence="8 9">
    <name type="scientific">Leucobacter tardus</name>
    <dbReference type="NCBI Taxonomy" id="501483"/>
    <lineage>
        <taxon>Bacteria</taxon>
        <taxon>Bacillati</taxon>
        <taxon>Actinomycetota</taxon>
        <taxon>Actinomycetes</taxon>
        <taxon>Micrococcales</taxon>
        <taxon>Microbacteriaceae</taxon>
        <taxon>Leucobacter</taxon>
    </lineage>
</organism>
<evidence type="ECO:0000256" key="1">
    <source>
        <dbReference type="ARBA" id="ARBA00004651"/>
    </source>
</evidence>
<keyword evidence="4 7" id="KW-0812">Transmembrane</keyword>
<evidence type="ECO:0000256" key="2">
    <source>
        <dbReference type="ARBA" id="ARBA00022448"/>
    </source>
</evidence>
<dbReference type="AlphaFoldDB" id="A0A939QBP5"/>
<comment type="caution">
    <text evidence="8">The sequence shown here is derived from an EMBL/GenBank/DDBJ whole genome shotgun (WGS) entry which is preliminary data.</text>
</comment>
<dbReference type="PANTHER" id="PTHR23513:SF6">
    <property type="entry name" value="MAJOR FACILITATOR SUPERFAMILY ASSOCIATED DOMAIN-CONTAINING PROTEIN"/>
    <property type="match status" value="1"/>
</dbReference>
<dbReference type="PANTHER" id="PTHR23513">
    <property type="entry name" value="INTEGRAL MEMBRANE EFFLUX PROTEIN-RELATED"/>
    <property type="match status" value="1"/>
</dbReference>
<keyword evidence="6 7" id="KW-0472">Membrane</keyword>
<sequence length="415" mass="43564">MFLALRYPTFRRLFAAHLVALVGTGLATIAIGFLAFDLAGGNASAVLGTIMAIKMCTYLVIGPLAPAIAARVGARRLLIGTDVLRCGVAAALPFIDGLAQAYALIFVLQAASALFTPTFQAAIPTVVTDRDAYTGALALSRLAYDLETLASPALAGMLLLAMPSSALFFGTAIGFAASATLILSVALPRPPVADRPPFAQQLTRGSRMMFRMPILRGILLLHLALAAVGAIIQVLTVPLVRGELAGSEPQSATVLAAFGLGCMTSAVLMPTLISRVGVRRYMVTGLTLMIVIAPALWPVIALTPATWVIPAVGALWFVLGLGYSATLAPMGRVIRDHTSDRDLPDVFAAQFSLAHGWWLITYPLAGWGGTIWGIGPISLVLAIIAAVALVGALRSWPRCARGQTPDIERTEVHHG</sequence>
<keyword evidence="9" id="KW-1185">Reference proteome</keyword>
<dbReference type="RefSeq" id="WP_208236473.1">
    <property type="nucleotide sequence ID" value="NZ_BAAAQU010000001.1"/>
</dbReference>
<keyword evidence="3" id="KW-1003">Cell membrane</keyword>
<protein>
    <submittedName>
        <fullName evidence="8">MFS transporter</fullName>
    </submittedName>
</protein>
<feature type="transmembrane region" description="Helical" evidence="7">
    <location>
        <begin position="12"/>
        <end position="36"/>
    </location>
</feature>